<organism evidence="2 3">
    <name type="scientific">Clostridium tarantellae</name>
    <dbReference type="NCBI Taxonomy" id="39493"/>
    <lineage>
        <taxon>Bacteria</taxon>
        <taxon>Bacillati</taxon>
        <taxon>Bacillota</taxon>
        <taxon>Clostridia</taxon>
        <taxon>Eubacteriales</taxon>
        <taxon>Clostridiaceae</taxon>
        <taxon>Clostridium</taxon>
    </lineage>
</organism>
<dbReference type="OrthoDB" id="436461at2"/>
<gene>
    <name evidence="2" type="ORF">GBZ86_09865</name>
</gene>
<dbReference type="Pfam" id="PF10593">
    <property type="entry name" value="Z1"/>
    <property type="match status" value="1"/>
</dbReference>
<keyword evidence="3" id="KW-1185">Reference proteome</keyword>
<comment type="caution">
    <text evidence="2">The sequence shown here is derived from an EMBL/GenBank/DDBJ whole genome shotgun (WGS) entry which is preliminary data.</text>
</comment>
<reference evidence="2 3" key="1">
    <citation type="submission" date="2019-10" db="EMBL/GenBank/DDBJ databases">
        <title>The Genome Sequence of Clostridium tarantellae Isolated from Fish Brain.</title>
        <authorList>
            <person name="Bano L."/>
            <person name="Kiel M."/>
            <person name="Sales G."/>
            <person name="Doxey A.C."/>
            <person name="Mansfield M.J."/>
            <person name="Schiavone M."/>
            <person name="Rossetto O."/>
            <person name="Pirazzini M."/>
            <person name="Dobrindt U."/>
            <person name="Montecucco C."/>
        </authorList>
    </citation>
    <scope>NUCLEOTIDE SEQUENCE [LARGE SCALE GENOMIC DNA]</scope>
    <source>
        <strain evidence="2 3">DSM 3997</strain>
    </source>
</reference>
<dbReference type="EMBL" id="WHJC01000143">
    <property type="protein sequence ID" value="MPQ44067.1"/>
    <property type="molecule type" value="Genomic_DNA"/>
</dbReference>
<accession>A0A6I1MPK9</accession>
<evidence type="ECO:0000313" key="2">
    <source>
        <dbReference type="EMBL" id="MPQ44067.1"/>
    </source>
</evidence>
<evidence type="ECO:0000259" key="1">
    <source>
        <dbReference type="Pfam" id="PF10593"/>
    </source>
</evidence>
<feature type="domain" description="Putative endonuclease Z1" evidence="1">
    <location>
        <begin position="405"/>
        <end position="626"/>
    </location>
</feature>
<evidence type="ECO:0000313" key="3">
    <source>
        <dbReference type="Proteomes" id="UP000430345"/>
    </source>
</evidence>
<dbReference type="InterPro" id="IPR018310">
    <property type="entry name" value="Put_endonuclease_Z1-dom"/>
</dbReference>
<protein>
    <recommendedName>
        <fullName evidence="1">Putative endonuclease Z1 domain-containing protein</fullName>
    </recommendedName>
</protein>
<proteinExistence type="predicted"/>
<sequence length="904" mass="103959">MNNITKQFHDVILQMVVSKNANNENEIDTIISEFSRLPMFNSNLTKDDIKEVRKEILSERSIKLNLGTLIEGYVKHEKWFLNRKADLEMRYWERYKMYLVGQKKFPSDVVNTMDTMLDTLTDLLGDPELDSSFQRRGLIIGDVQSGKTSNYTGLICKAVDAGYKVVVLLTGVIEKLRQQTQMRLDEGFVGIDSTAMINKKVNNVIGVGKYNSSFNPVVLTSTMNDFKAQTARNLGFNLATINEPVLFVIKKNVSTLKHLNKWLKTFNQSENDIIDNSILVIDDESDNASVNTNPEDRNPTTINFQIRELLSVFRKASYVGFTATPFANIFIDPESNDEMIKEDLFPKDYIYSLNSPTNYIGARNIFEDDGKHRGMLKEIDEDAIEIDIPSNHKSDFLVYSIPLDLIEAINVFLIANVIRDLRDDINVHRSMLINVSRFTNVQNQIERIVNNYLKDVQNAIRLYGCTNSQNEIINGIYNAFKRNYSELGYKWDDIKKNMYKSITPITIVTVNQSKKNALNYEECKTHGLRVIAIGGLSLSRGLTLEGLIVSYFYRNSKMYDTLMQMGRWFGYRKNYEDLCKIWMTPKSIEWYEHISLATDELRKDIKQYENSGLTPKDFGLRVRSDINALLVTARNKMRTASSVEVCVNLSGEVIETTNLFNDVDFNKQNSQAIQNMVIELLSNKKIVEQSGKNSYIFKNIDKKSVIKLLSEFKLPTINTVFNTEHIIEFINGYKGRELEKWDIAFASGESEKEFQIIGDKKIKRIKRSFSIENKGKILKMSGKNKRLGSSSDGKYGLTKEQIKHVQSCTEKKNVPQNYYFKYVDRNPLLMIYIVELNNCKNKDSESVDEIKNKFNKSKYPLVGIGVGIPKLKNNKTKLAKYTINKIQQDLTYEDEFGEEFGDEE</sequence>
<dbReference type="Proteomes" id="UP000430345">
    <property type="component" value="Unassembled WGS sequence"/>
</dbReference>
<dbReference type="AlphaFoldDB" id="A0A6I1MPK9"/>
<dbReference type="InterPro" id="IPR027417">
    <property type="entry name" value="P-loop_NTPase"/>
</dbReference>
<dbReference type="RefSeq" id="WP_152890225.1">
    <property type="nucleotide sequence ID" value="NZ_WHJC01000143.1"/>
</dbReference>
<name>A0A6I1MPK9_9CLOT</name>
<dbReference type="SUPFAM" id="SSF52540">
    <property type="entry name" value="P-loop containing nucleoside triphosphate hydrolases"/>
    <property type="match status" value="1"/>
</dbReference>